<dbReference type="RefSeq" id="XP_062726523.1">
    <property type="nucleotide sequence ID" value="XM_062865998.1"/>
</dbReference>
<keyword evidence="2" id="KW-1185">Reference proteome</keyword>
<dbReference type="AlphaFoldDB" id="A0AAJ0M6C9"/>
<dbReference type="EMBL" id="JAUDZG010000001">
    <property type="protein sequence ID" value="KAK3310743.1"/>
    <property type="molecule type" value="Genomic_DNA"/>
</dbReference>
<gene>
    <name evidence="1" type="ORF">B0T15DRAFT_47970</name>
</gene>
<accession>A0AAJ0M6C9</accession>
<evidence type="ECO:0000313" key="2">
    <source>
        <dbReference type="Proteomes" id="UP001273166"/>
    </source>
</evidence>
<dbReference type="GeneID" id="87884827"/>
<dbReference type="Proteomes" id="UP001273166">
    <property type="component" value="Unassembled WGS sequence"/>
</dbReference>
<protein>
    <submittedName>
        <fullName evidence="1">Uncharacterized protein</fullName>
    </submittedName>
</protein>
<comment type="caution">
    <text evidence="1">The sequence shown here is derived from an EMBL/GenBank/DDBJ whole genome shotgun (WGS) entry which is preliminary data.</text>
</comment>
<organism evidence="1 2">
    <name type="scientific">Chaetomium strumarium</name>
    <dbReference type="NCBI Taxonomy" id="1170767"/>
    <lineage>
        <taxon>Eukaryota</taxon>
        <taxon>Fungi</taxon>
        <taxon>Dikarya</taxon>
        <taxon>Ascomycota</taxon>
        <taxon>Pezizomycotina</taxon>
        <taxon>Sordariomycetes</taxon>
        <taxon>Sordariomycetidae</taxon>
        <taxon>Sordariales</taxon>
        <taxon>Chaetomiaceae</taxon>
        <taxon>Chaetomium</taxon>
    </lineage>
</organism>
<evidence type="ECO:0000313" key="1">
    <source>
        <dbReference type="EMBL" id="KAK3310743.1"/>
    </source>
</evidence>
<name>A0AAJ0M6C9_9PEZI</name>
<reference evidence="1" key="1">
    <citation type="journal article" date="2023" name="Mol. Phylogenet. Evol.">
        <title>Genome-scale phylogeny and comparative genomics of the fungal order Sordariales.</title>
        <authorList>
            <person name="Hensen N."/>
            <person name="Bonometti L."/>
            <person name="Westerberg I."/>
            <person name="Brannstrom I.O."/>
            <person name="Guillou S."/>
            <person name="Cros-Aarteil S."/>
            <person name="Calhoun S."/>
            <person name="Haridas S."/>
            <person name="Kuo A."/>
            <person name="Mondo S."/>
            <person name="Pangilinan J."/>
            <person name="Riley R."/>
            <person name="LaButti K."/>
            <person name="Andreopoulos B."/>
            <person name="Lipzen A."/>
            <person name="Chen C."/>
            <person name="Yan M."/>
            <person name="Daum C."/>
            <person name="Ng V."/>
            <person name="Clum A."/>
            <person name="Steindorff A."/>
            <person name="Ohm R.A."/>
            <person name="Martin F."/>
            <person name="Silar P."/>
            <person name="Natvig D.O."/>
            <person name="Lalanne C."/>
            <person name="Gautier V."/>
            <person name="Ament-Velasquez S.L."/>
            <person name="Kruys A."/>
            <person name="Hutchinson M.I."/>
            <person name="Powell A.J."/>
            <person name="Barry K."/>
            <person name="Miller A.N."/>
            <person name="Grigoriev I.V."/>
            <person name="Debuchy R."/>
            <person name="Gladieux P."/>
            <person name="Hiltunen Thoren M."/>
            <person name="Johannesson H."/>
        </authorList>
    </citation>
    <scope>NUCLEOTIDE SEQUENCE</scope>
    <source>
        <strain evidence="1">CBS 333.67</strain>
    </source>
</reference>
<reference evidence="1" key="2">
    <citation type="submission" date="2023-06" db="EMBL/GenBank/DDBJ databases">
        <authorList>
            <consortium name="Lawrence Berkeley National Laboratory"/>
            <person name="Mondo S.J."/>
            <person name="Hensen N."/>
            <person name="Bonometti L."/>
            <person name="Westerberg I."/>
            <person name="Brannstrom I.O."/>
            <person name="Guillou S."/>
            <person name="Cros-Aarteil S."/>
            <person name="Calhoun S."/>
            <person name="Haridas S."/>
            <person name="Kuo A."/>
            <person name="Pangilinan J."/>
            <person name="Riley R."/>
            <person name="Labutti K."/>
            <person name="Andreopoulos B."/>
            <person name="Lipzen A."/>
            <person name="Chen C."/>
            <person name="Yanf M."/>
            <person name="Daum C."/>
            <person name="Ng V."/>
            <person name="Clum A."/>
            <person name="Steindorff A."/>
            <person name="Ohm R."/>
            <person name="Martin F."/>
            <person name="Silar P."/>
            <person name="Natvig D."/>
            <person name="Lalanne C."/>
            <person name="Gautier V."/>
            <person name="Ament-Velasquez S.L."/>
            <person name="Kruys A."/>
            <person name="Hutchinson M.I."/>
            <person name="Powell A.J."/>
            <person name="Barry K."/>
            <person name="Miller A.N."/>
            <person name="Grigoriev I.V."/>
            <person name="Debuchy R."/>
            <person name="Gladieux P."/>
            <person name="Thoren M.H."/>
            <person name="Johannesson H."/>
        </authorList>
    </citation>
    <scope>NUCLEOTIDE SEQUENCE</scope>
    <source>
        <strain evidence="1">CBS 333.67</strain>
    </source>
</reference>
<sequence length="175" mass="18910">MSGYIAPLARLLHRAEASDYGSNALLIFGLCLEAHPRRSGPAKQNKNGLANVTACTLPASRVSSEMGGVLVVRQLPLRGVFLGSAWKREVTRVLATRFDTFHCPLLDPRKRPAHGFLTDQLRFQPCTVAVVSDAELIWPTGASSRVSLSHNSPVVSSLIKTTIHGGTGQECKQHS</sequence>
<proteinExistence type="predicted"/>